<feature type="binding site" evidence="10">
    <location>
        <position position="139"/>
    </location>
    <ligand>
        <name>K(+)</name>
        <dbReference type="ChEBI" id="CHEBI:29103"/>
    </ligand>
</feature>
<feature type="domain" description="YjeF N-terminal" evidence="11">
    <location>
        <begin position="16"/>
        <end position="230"/>
    </location>
</feature>
<reference evidence="12 13" key="1">
    <citation type="journal article" date="2014" name="Int. J. Syst. Evol. Microbiol.">
        <title>Nitrososphaera viennensis gen. nov., sp. nov., an aerobic and mesophilic, ammonia-oxidizing archaeon from soil and a member of the archaeal phylum Thaumarchaeota.</title>
        <authorList>
            <person name="Stieglmeier M."/>
            <person name="Klingl A."/>
            <person name="Alves R.J."/>
            <person name="Rittmann S.K."/>
            <person name="Melcher M."/>
            <person name="Leisch N."/>
            <person name="Schleper C."/>
        </authorList>
    </citation>
    <scope>NUCLEOTIDE SEQUENCE [LARGE SCALE GENOMIC DNA]</scope>
    <source>
        <strain evidence="12">EN76</strain>
    </source>
</reference>
<dbReference type="Pfam" id="PF03853">
    <property type="entry name" value="YjeF_N"/>
    <property type="match status" value="1"/>
</dbReference>
<evidence type="ECO:0000313" key="13">
    <source>
        <dbReference type="Proteomes" id="UP000027093"/>
    </source>
</evidence>
<keyword evidence="12" id="KW-0808">Transferase</keyword>
<evidence type="ECO:0000256" key="7">
    <source>
        <dbReference type="ARBA" id="ARBA00022958"/>
    </source>
</evidence>
<gene>
    <name evidence="10" type="primary">nnrE</name>
    <name evidence="12" type="ORF">NVIE_002340</name>
</gene>
<dbReference type="HAMAP" id="MF_01966">
    <property type="entry name" value="NADHX_epimerase"/>
    <property type="match status" value="1"/>
</dbReference>
<evidence type="ECO:0000256" key="5">
    <source>
        <dbReference type="ARBA" id="ARBA00022741"/>
    </source>
</evidence>
<keyword evidence="13" id="KW-1185">Reference proteome</keyword>
<keyword evidence="4 10" id="KW-0479">Metal-binding</keyword>
<dbReference type="PANTHER" id="PTHR13232:SF10">
    <property type="entry name" value="NAD(P)H-HYDRATE EPIMERASE"/>
    <property type="match status" value="1"/>
</dbReference>
<dbReference type="GO" id="GO:0016301">
    <property type="term" value="F:kinase activity"/>
    <property type="evidence" value="ECO:0007669"/>
    <property type="project" value="UniProtKB-KW"/>
</dbReference>
<feature type="binding site" evidence="10">
    <location>
        <begin position="67"/>
        <end position="71"/>
    </location>
    <ligand>
        <name>(6S)-NADPHX</name>
        <dbReference type="ChEBI" id="CHEBI:64076"/>
    </ligand>
</feature>
<dbReference type="HOGENOM" id="CLU_024853_0_1_2"/>
<organism evidence="12 13">
    <name type="scientific">Nitrososphaera viennensis EN76</name>
    <dbReference type="NCBI Taxonomy" id="926571"/>
    <lineage>
        <taxon>Archaea</taxon>
        <taxon>Nitrososphaerota</taxon>
        <taxon>Nitrososphaeria</taxon>
        <taxon>Nitrososphaerales</taxon>
        <taxon>Nitrososphaeraceae</taxon>
        <taxon>Nitrososphaera</taxon>
    </lineage>
</organism>
<feature type="binding site" evidence="10">
    <location>
        <begin position="143"/>
        <end position="149"/>
    </location>
    <ligand>
        <name>(6S)-NADPHX</name>
        <dbReference type="ChEBI" id="CHEBI:64076"/>
    </ligand>
</feature>
<keyword evidence="7 10" id="KW-0630">Potassium</keyword>
<dbReference type="Proteomes" id="UP000027093">
    <property type="component" value="Chromosome"/>
</dbReference>
<keyword evidence="5 10" id="KW-0547">Nucleotide-binding</keyword>
<sequence>MKKKGGAAAAITSDQMYSIEENGHSGIGMRRFLMMENAGHGISDFITGKFKQQLKNKKIVAVCGTGNNGGDGLVAVRHLAGYGAKTSVVLLGSPSDIKSEEAKLNWGIVEKMDSVEIIFGKEVSDAVRKKILSADIILDGIFGTGIKREIKDPHASAIDAINKSKKAYVLAIDVPSGLDPNTGSVYDKVVRADATITFHRMKKGLVTKGARKYTGPVRVEWIGIPPEAERGVL</sequence>
<proteinExistence type="inferred from homology"/>
<dbReference type="InterPro" id="IPR036652">
    <property type="entry name" value="YjeF_N_dom_sf"/>
</dbReference>
<dbReference type="EC" id="5.1.99.6" evidence="3 10"/>
<evidence type="ECO:0000256" key="9">
    <source>
        <dbReference type="ARBA" id="ARBA00023235"/>
    </source>
</evidence>
<feature type="binding site" evidence="10">
    <location>
        <position position="176"/>
    </location>
    <ligand>
        <name>K(+)</name>
        <dbReference type="ChEBI" id="CHEBI:29103"/>
    </ligand>
</feature>
<evidence type="ECO:0000256" key="8">
    <source>
        <dbReference type="ARBA" id="ARBA00023027"/>
    </source>
</evidence>
<dbReference type="GO" id="GO:0046872">
    <property type="term" value="F:metal ion binding"/>
    <property type="evidence" value="ECO:0007669"/>
    <property type="project" value="UniProtKB-KW"/>
</dbReference>
<dbReference type="EMBL" id="CP007536">
    <property type="protein sequence ID" value="AIC14420.1"/>
    <property type="molecule type" value="Genomic_DNA"/>
</dbReference>
<dbReference type="PANTHER" id="PTHR13232">
    <property type="entry name" value="NAD(P)H-HYDRATE EPIMERASE"/>
    <property type="match status" value="1"/>
</dbReference>
<dbReference type="OrthoDB" id="15148at2157"/>
<protein>
    <recommendedName>
        <fullName evidence="3 10">NAD(P)H-hydrate epimerase</fullName>
        <ecNumber evidence="3 10">5.1.99.6</ecNumber>
    </recommendedName>
    <alternativeName>
        <fullName evidence="10">NAD(P)HX epimerase</fullName>
    </alternativeName>
</protein>
<evidence type="ECO:0000256" key="2">
    <source>
        <dbReference type="ARBA" id="ARBA00000909"/>
    </source>
</evidence>
<evidence type="ECO:0000256" key="4">
    <source>
        <dbReference type="ARBA" id="ARBA00022723"/>
    </source>
</evidence>
<evidence type="ECO:0000256" key="3">
    <source>
        <dbReference type="ARBA" id="ARBA00012228"/>
    </source>
</evidence>
<dbReference type="Gene3D" id="3.40.50.10260">
    <property type="entry name" value="YjeF N-terminal domain"/>
    <property type="match status" value="1"/>
</dbReference>
<evidence type="ECO:0000256" key="6">
    <source>
        <dbReference type="ARBA" id="ARBA00022857"/>
    </source>
</evidence>
<dbReference type="InterPro" id="IPR004443">
    <property type="entry name" value="YjeF_N_dom"/>
</dbReference>
<comment type="similarity">
    <text evidence="10">Belongs to the NnrE/AIBP family.</text>
</comment>
<feature type="binding site" evidence="10">
    <location>
        <position position="68"/>
    </location>
    <ligand>
        <name>K(+)</name>
        <dbReference type="ChEBI" id="CHEBI:29103"/>
    </ligand>
</feature>
<dbReference type="AlphaFoldDB" id="A0A060HGH1"/>
<dbReference type="GeneID" id="74945494"/>
<dbReference type="SUPFAM" id="SSF64153">
    <property type="entry name" value="YjeF N-terminal domain-like"/>
    <property type="match status" value="1"/>
</dbReference>
<dbReference type="PROSITE" id="PS51385">
    <property type="entry name" value="YJEF_N"/>
    <property type="match status" value="1"/>
</dbReference>
<evidence type="ECO:0000259" key="11">
    <source>
        <dbReference type="PROSITE" id="PS51385"/>
    </source>
</evidence>
<evidence type="ECO:0000256" key="1">
    <source>
        <dbReference type="ARBA" id="ARBA00000013"/>
    </source>
</evidence>
<feature type="binding site" evidence="10">
    <location>
        <position position="173"/>
    </location>
    <ligand>
        <name>(6S)-NADPHX</name>
        <dbReference type="ChEBI" id="CHEBI:64076"/>
    </ligand>
</feature>
<comment type="catalytic activity">
    <reaction evidence="2 10">
        <text>(6R)-NADPHX = (6S)-NADPHX</text>
        <dbReference type="Rhea" id="RHEA:32227"/>
        <dbReference type="ChEBI" id="CHEBI:64076"/>
        <dbReference type="ChEBI" id="CHEBI:64077"/>
        <dbReference type="EC" id="5.1.99.6"/>
    </reaction>
</comment>
<evidence type="ECO:0000256" key="10">
    <source>
        <dbReference type="HAMAP-Rule" id="MF_01966"/>
    </source>
</evidence>
<dbReference type="GO" id="GO:0000166">
    <property type="term" value="F:nucleotide binding"/>
    <property type="evidence" value="ECO:0007669"/>
    <property type="project" value="UniProtKB-KW"/>
</dbReference>
<dbReference type="RefSeq" id="WP_075053643.1">
    <property type="nucleotide sequence ID" value="NZ_CP007536.1"/>
</dbReference>
<comment type="caution">
    <text evidence="10">Lacks conserved residue(s) required for the propagation of feature annotation.</text>
</comment>
<keyword evidence="12" id="KW-0418">Kinase</keyword>
<comment type="catalytic activity">
    <reaction evidence="1 10">
        <text>(6R)-NADHX = (6S)-NADHX</text>
        <dbReference type="Rhea" id="RHEA:32215"/>
        <dbReference type="ChEBI" id="CHEBI:64074"/>
        <dbReference type="ChEBI" id="CHEBI:64075"/>
        <dbReference type="EC" id="5.1.99.6"/>
    </reaction>
</comment>
<dbReference type="InterPro" id="IPR032976">
    <property type="entry name" value="YJEFN_prot_NAXE-like"/>
</dbReference>
<accession>A0A060HGH1</accession>
<comment type="cofactor">
    <cofactor evidence="10">
        <name>K(+)</name>
        <dbReference type="ChEBI" id="CHEBI:29103"/>
    </cofactor>
    <text evidence="10">Binds 1 potassium ion per subunit.</text>
</comment>
<name>A0A060HGH1_9ARCH</name>
<dbReference type="GO" id="GO:0052856">
    <property type="term" value="F:NAD(P)HX epimerase activity"/>
    <property type="evidence" value="ECO:0007669"/>
    <property type="project" value="UniProtKB-UniRule"/>
</dbReference>
<dbReference type="KEGG" id="nvn:NVIE_002340"/>
<keyword evidence="6 10" id="KW-0521">NADP</keyword>
<evidence type="ECO:0000313" key="12">
    <source>
        <dbReference type="EMBL" id="AIC14420.1"/>
    </source>
</evidence>
<keyword evidence="8 10" id="KW-0520">NAD</keyword>
<dbReference type="NCBIfam" id="TIGR00197">
    <property type="entry name" value="yjeF_nterm"/>
    <property type="match status" value="1"/>
</dbReference>
<keyword evidence="9 10" id="KW-0413">Isomerase</keyword>
<dbReference type="STRING" id="926571.NVIE_002340"/>
<comment type="function">
    <text evidence="10">Catalyzes the epimerization of the S- and R-forms of NAD(P)HX, a damaged form of NAD(P)H that is a result of enzymatic or heat-dependent hydration. This is a prerequisite for the S-specific NAD(P)H-hydrate dehydratase to allow the repair of both epimers of NAD(P)HX.</text>
</comment>